<feature type="compositionally biased region" description="Basic and acidic residues" evidence="1">
    <location>
        <begin position="98"/>
        <end position="119"/>
    </location>
</feature>
<evidence type="ECO:0000256" key="2">
    <source>
        <dbReference type="SAM" id="SignalP"/>
    </source>
</evidence>
<comment type="caution">
    <text evidence="3">The sequence shown here is derived from an EMBL/GenBank/DDBJ whole genome shotgun (WGS) entry which is preliminary data.</text>
</comment>
<feature type="chain" id="PRO_5043381334" description="Zonadhesin" evidence="2">
    <location>
        <begin position="25"/>
        <end position="519"/>
    </location>
</feature>
<organism evidence="3 4">
    <name type="scientific">Blepharisma stoltei</name>
    <dbReference type="NCBI Taxonomy" id="1481888"/>
    <lineage>
        <taxon>Eukaryota</taxon>
        <taxon>Sar</taxon>
        <taxon>Alveolata</taxon>
        <taxon>Ciliophora</taxon>
        <taxon>Postciliodesmatophora</taxon>
        <taxon>Heterotrichea</taxon>
        <taxon>Heterotrichida</taxon>
        <taxon>Blepharismidae</taxon>
        <taxon>Blepharisma</taxon>
    </lineage>
</organism>
<feature type="region of interest" description="Disordered" evidence="1">
    <location>
        <begin position="93"/>
        <end position="119"/>
    </location>
</feature>
<evidence type="ECO:0000313" key="4">
    <source>
        <dbReference type="Proteomes" id="UP001162131"/>
    </source>
</evidence>
<protein>
    <recommendedName>
        <fullName evidence="5">Zonadhesin</fullName>
    </recommendedName>
</protein>
<dbReference type="Proteomes" id="UP001162131">
    <property type="component" value="Unassembled WGS sequence"/>
</dbReference>
<feature type="signal peptide" evidence="2">
    <location>
        <begin position="1"/>
        <end position="24"/>
    </location>
</feature>
<sequence length="519" mass="59913">MILLKKRSIVLAFVLLIRLQPTRYPVYFFTNNIMNYKGDKKSKRTAKQTSTKPKLFRRRTMEDTIREGREYLIRSKMDAEYIPDAPNISPIIKFSQTKVKDEEPEPLKRPRKDSDFDTPKKIRKTKEINIELYVSENTQSQLKSYKVIDDTYDIKKEELQNKPQNRKEKPIKRLNEDFEIEKFEPKLEPIEIPQSIPYQEIKDGTDEMDIEGAEEETTTSENILSAHIIKEITYQIISKPICEYTSLSQSKSLTCLQKPLNPLLEINSETKSFSLSIPPKINPISISSHITAKVSLITIPLTSPIIIQSQASNISVLSKPTIEPLSIMQEIPNETSNISAMAKPHIELLSITEKILTKAAEIKQVHPPMTMEKEINVAEESTESNFNMKNEENFEEVAECTIPMKRSRSFDTCIEDCPRKELKVEESCLKENFHSLNENTEPETINGAQEIRSSSEDAEIIEYDMESINVKFWQFKLLSKPRLQIELYKSLVAREKVPICFESSCKFRVLPELHGLKIC</sequence>
<accession>A0AAU9JYJ4</accession>
<keyword evidence="4" id="KW-1185">Reference proteome</keyword>
<name>A0AAU9JYJ4_9CILI</name>
<proteinExistence type="predicted"/>
<dbReference type="EMBL" id="CAJZBQ010000048">
    <property type="protein sequence ID" value="CAG9329632.1"/>
    <property type="molecule type" value="Genomic_DNA"/>
</dbReference>
<evidence type="ECO:0000256" key="1">
    <source>
        <dbReference type="SAM" id="MobiDB-lite"/>
    </source>
</evidence>
<evidence type="ECO:0008006" key="5">
    <source>
        <dbReference type="Google" id="ProtNLM"/>
    </source>
</evidence>
<keyword evidence="2" id="KW-0732">Signal</keyword>
<evidence type="ECO:0000313" key="3">
    <source>
        <dbReference type="EMBL" id="CAG9329632.1"/>
    </source>
</evidence>
<gene>
    <name evidence="3" type="ORF">BSTOLATCC_MIC49259</name>
</gene>
<reference evidence="3" key="1">
    <citation type="submission" date="2021-09" db="EMBL/GenBank/DDBJ databases">
        <authorList>
            <consortium name="AG Swart"/>
            <person name="Singh M."/>
            <person name="Singh A."/>
            <person name="Seah K."/>
            <person name="Emmerich C."/>
        </authorList>
    </citation>
    <scope>NUCLEOTIDE SEQUENCE</scope>
    <source>
        <strain evidence="3">ATCC30299</strain>
    </source>
</reference>
<dbReference type="AlphaFoldDB" id="A0AAU9JYJ4"/>